<dbReference type="Gene3D" id="3.40.50.12780">
    <property type="entry name" value="N-terminal domain of ligase-like"/>
    <property type="match status" value="1"/>
</dbReference>
<reference evidence="6" key="2">
    <citation type="submission" date="2025-09" db="UniProtKB">
        <authorList>
            <consortium name="Ensembl"/>
        </authorList>
    </citation>
    <scope>IDENTIFICATION</scope>
</reference>
<keyword evidence="2" id="KW-0436">Ligase</keyword>
<evidence type="ECO:0000256" key="5">
    <source>
        <dbReference type="ARBA" id="ARBA00024484"/>
    </source>
</evidence>
<dbReference type="GO" id="GO:0005524">
    <property type="term" value="F:ATP binding"/>
    <property type="evidence" value="ECO:0007669"/>
    <property type="project" value="UniProtKB-KW"/>
</dbReference>
<accession>A0A672LDY4</accession>
<dbReference type="GO" id="GO:0005783">
    <property type="term" value="C:endoplasmic reticulum"/>
    <property type="evidence" value="ECO:0007669"/>
    <property type="project" value="TreeGrafter"/>
</dbReference>
<proteinExistence type="predicted"/>
<dbReference type="GO" id="GO:0004467">
    <property type="term" value="F:long-chain fatty acid-CoA ligase activity"/>
    <property type="evidence" value="ECO:0007669"/>
    <property type="project" value="UniProtKB-EC"/>
</dbReference>
<protein>
    <submittedName>
        <fullName evidence="6">Long-chain-fatty-acid--CoA ligase ACSBG2-like</fullName>
    </submittedName>
</protein>
<keyword evidence="1" id="KW-0963">Cytoplasm</keyword>
<dbReference type="PANTHER" id="PTHR43272">
    <property type="entry name" value="LONG-CHAIN-FATTY-ACID--COA LIGASE"/>
    <property type="match status" value="1"/>
</dbReference>
<dbReference type="OMA" id="CANIVQW"/>
<evidence type="ECO:0000313" key="6">
    <source>
        <dbReference type="Ensembl" id="ENSSGRP00000022727.1"/>
    </source>
</evidence>
<dbReference type="InParanoid" id="A0A672LDY4"/>
<evidence type="ECO:0000256" key="2">
    <source>
        <dbReference type="ARBA" id="ARBA00022598"/>
    </source>
</evidence>
<dbReference type="AlphaFoldDB" id="A0A672LDY4"/>
<sequence>VDGNGEICFWGRHVFMGYLNMPDKTEEALDADGWLHSGDLGKHDQDDFLFITGRIKELIITAGGENIPPVPIEDAVKEAVPLISNAMLIGDKRKFLSMLLTVKCQVNNETGTPEDELTPEAVELCSKLGSNSTRVSEIAGGRDRVVYAAIQEGINRVNEKATSNAQRIQKWTVLEKDFSIPGGELGPTMKLKRPVVMKMYKEQIENFYKEVLTPTTPDNPLPPK</sequence>
<dbReference type="PANTHER" id="PTHR43272:SF101">
    <property type="entry name" value="ACYL-COA SYNTHETASE BUBBLEGUM FAMILY MEMBER 2-RELATED"/>
    <property type="match status" value="1"/>
</dbReference>
<dbReference type="InterPro" id="IPR042099">
    <property type="entry name" value="ANL_N_sf"/>
</dbReference>
<keyword evidence="7" id="KW-1185">Reference proteome</keyword>
<gene>
    <name evidence="6" type="primary">LOC107585915</name>
</gene>
<dbReference type="Ensembl" id="ENSSGRT00000024516.1">
    <property type="protein sequence ID" value="ENSSGRP00000022727.1"/>
    <property type="gene ID" value="ENSSGRG00000013514.1"/>
</dbReference>
<evidence type="ECO:0000256" key="3">
    <source>
        <dbReference type="ARBA" id="ARBA00022741"/>
    </source>
</evidence>
<reference evidence="6" key="1">
    <citation type="submission" date="2025-08" db="UniProtKB">
        <authorList>
            <consortium name="Ensembl"/>
        </authorList>
    </citation>
    <scope>IDENTIFICATION</scope>
</reference>
<name>A0A672LDY4_SINGR</name>
<organism evidence="6 7">
    <name type="scientific">Sinocyclocheilus grahami</name>
    <name type="common">Dianchi golden-line fish</name>
    <name type="synonym">Barbus grahami</name>
    <dbReference type="NCBI Taxonomy" id="75366"/>
    <lineage>
        <taxon>Eukaryota</taxon>
        <taxon>Metazoa</taxon>
        <taxon>Chordata</taxon>
        <taxon>Craniata</taxon>
        <taxon>Vertebrata</taxon>
        <taxon>Euteleostomi</taxon>
        <taxon>Actinopterygii</taxon>
        <taxon>Neopterygii</taxon>
        <taxon>Teleostei</taxon>
        <taxon>Ostariophysi</taxon>
        <taxon>Cypriniformes</taxon>
        <taxon>Cyprinidae</taxon>
        <taxon>Cyprininae</taxon>
        <taxon>Sinocyclocheilus</taxon>
    </lineage>
</organism>
<evidence type="ECO:0000313" key="7">
    <source>
        <dbReference type="Proteomes" id="UP000472262"/>
    </source>
</evidence>
<dbReference type="GO" id="GO:0016020">
    <property type="term" value="C:membrane"/>
    <property type="evidence" value="ECO:0007669"/>
    <property type="project" value="TreeGrafter"/>
</dbReference>
<dbReference type="Pfam" id="PF23562">
    <property type="entry name" value="AMP-binding_C_3"/>
    <property type="match status" value="1"/>
</dbReference>
<evidence type="ECO:0000256" key="4">
    <source>
        <dbReference type="ARBA" id="ARBA00022840"/>
    </source>
</evidence>
<dbReference type="Proteomes" id="UP000472262">
    <property type="component" value="Unassembled WGS sequence"/>
</dbReference>
<dbReference type="SUPFAM" id="SSF56801">
    <property type="entry name" value="Acetyl-CoA synthetase-like"/>
    <property type="match status" value="1"/>
</dbReference>
<keyword evidence="3" id="KW-0547">Nucleotide-binding</keyword>
<evidence type="ECO:0000256" key="1">
    <source>
        <dbReference type="ARBA" id="ARBA00022490"/>
    </source>
</evidence>
<comment type="catalytic activity">
    <reaction evidence="5">
        <text>a long-chain fatty acid + ATP + CoA = a long-chain fatty acyl-CoA + AMP + diphosphate</text>
        <dbReference type="Rhea" id="RHEA:15421"/>
        <dbReference type="ChEBI" id="CHEBI:30616"/>
        <dbReference type="ChEBI" id="CHEBI:33019"/>
        <dbReference type="ChEBI" id="CHEBI:57287"/>
        <dbReference type="ChEBI" id="CHEBI:57560"/>
        <dbReference type="ChEBI" id="CHEBI:83139"/>
        <dbReference type="ChEBI" id="CHEBI:456215"/>
        <dbReference type="EC" id="6.2.1.3"/>
    </reaction>
    <physiologicalReaction direction="left-to-right" evidence="5">
        <dbReference type="Rhea" id="RHEA:15422"/>
    </physiologicalReaction>
</comment>
<keyword evidence="4" id="KW-0067">ATP-binding</keyword>